<comment type="caution">
    <text evidence="3">The sequence shown here is derived from an EMBL/GenBank/DDBJ whole genome shotgun (WGS) entry which is preliminary data.</text>
</comment>
<keyword evidence="1" id="KW-0677">Repeat</keyword>
<evidence type="ECO:0000256" key="2">
    <source>
        <dbReference type="PROSITE-ProRule" id="PRU00504"/>
    </source>
</evidence>
<dbReference type="PROSITE" id="PS51125">
    <property type="entry name" value="NHL"/>
    <property type="match status" value="1"/>
</dbReference>
<evidence type="ECO:0008006" key="5">
    <source>
        <dbReference type="Google" id="ProtNLM"/>
    </source>
</evidence>
<dbReference type="PANTHER" id="PTHR13833">
    <property type="match status" value="1"/>
</dbReference>
<gene>
    <name evidence="3" type="ORF">L6773_10140</name>
</gene>
<evidence type="ECO:0000313" key="3">
    <source>
        <dbReference type="EMBL" id="MCG2588928.1"/>
    </source>
</evidence>
<accession>A0ABS9KDL5</accession>
<evidence type="ECO:0000256" key="1">
    <source>
        <dbReference type="ARBA" id="ARBA00022737"/>
    </source>
</evidence>
<dbReference type="PROSITE" id="PS51257">
    <property type="entry name" value="PROKAR_LIPOPROTEIN"/>
    <property type="match status" value="1"/>
</dbReference>
<evidence type="ECO:0000313" key="4">
    <source>
        <dbReference type="Proteomes" id="UP001165366"/>
    </source>
</evidence>
<dbReference type="Proteomes" id="UP001165366">
    <property type="component" value="Unassembled WGS sequence"/>
</dbReference>
<organism evidence="3 4">
    <name type="scientific">Rhodohalobacter sulfatireducens</name>
    <dbReference type="NCBI Taxonomy" id="2911366"/>
    <lineage>
        <taxon>Bacteria</taxon>
        <taxon>Pseudomonadati</taxon>
        <taxon>Balneolota</taxon>
        <taxon>Balneolia</taxon>
        <taxon>Balneolales</taxon>
        <taxon>Balneolaceae</taxon>
        <taxon>Rhodohalobacter</taxon>
    </lineage>
</organism>
<reference evidence="3" key="1">
    <citation type="submission" date="2022-01" db="EMBL/GenBank/DDBJ databases">
        <authorList>
            <person name="Wang Y."/>
        </authorList>
    </citation>
    <scope>NUCLEOTIDE SEQUENCE</scope>
    <source>
        <strain evidence="3">WB101</strain>
    </source>
</reference>
<protein>
    <recommendedName>
        <fullName evidence="5">NHL repeat-containing protein</fullName>
    </recommendedName>
</protein>
<dbReference type="Gene3D" id="2.120.10.30">
    <property type="entry name" value="TolB, C-terminal domain"/>
    <property type="match status" value="3"/>
</dbReference>
<feature type="repeat" description="NHL" evidence="2">
    <location>
        <begin position="59"/>
        <end position="90"/>
    </location>
</feature>
<dbReference type="Pfam" id="PF01436">
    <property type="entry name" value="NHL"/>
    <property type="match status" value="2"/>
</dbReference>
<name>A0ABS9KDL5_9BACT</name>
<dbReference type="InterPro" id="IPR001258">
    <property type="entry name" value="NHL_repeat"/>
</dbReference>
<dbReference type="SUPFAM" id="SSF101898">
    <property type="entry name" value="NHL repeat"/>
    <property type="match status" value="1"/>
</dbReference>
<sequence>MRLLQLSILFGLMFLTGCSDNSLSEKSEQNRSPVKKVGTVETIAGTSRGYIDEAIEEAQFNNPWGIAVNSKNEIYIGDSNNFVIRFIARDSTVGTFAGRNFGGGFVDGPSNKALFSRPMGVDMGLNGILYVADGSNHAIRFITLDGRVETYAGVGLSGDIDGPRQQARFSSPVDIAVSSNLTLYVADGLNFKIRKISNSGEVTTLAGSGISGYNDGPPDRARFALPVSIALGPDEKYIYVADFIGHRIRKVEISTGNVSTIAGNGQAGFADGNLQESRLNRPAGIDVANDGTIYFSDSENHSIRMIRDNTVTTIAGNGNIGSNDGVGTEAQFNKPYHLVLSKAETFLYISDWENHLVRRLRLR</sequence>
<dbReference type="InterPro" id="IPR011042">
    <property type="entry name" value="6-blade_b-propeller_TolB-like"/>
</dbReference>
<proteinExistence type="predicted"/>
<reference evidence="3" key="2">
    <citation type="submission" date="2024-05" db="EMBL/GenBank/DDBJ databases">
        <title>Rhodohalobacter halophilus gen. nov., sp. nov., a moderately halophilic member of the family Balneolaceae.</title>
        <authorList>
            <person name="Xia J."/>
        </authorList>
    </citation>
    <scope>NUCLEOTIDE SEQUENCE</scope>
    <source>
        <strain evidence="3">WB101</strain>
    </source>
</reference>
<dbReference type="EMBL" id="JAKLWS010000011">
    <property type="protein sequence ID" value="MCG2588928.1"/>
    <property type="molecule type" value="Genomic_DNA"/>
</dbReference>
<dbReference type="PANTHER" id="PTHR13833:SF71">
    <property type="entry name" value="NHL DOMAIN-CONTAINING PROTEIN"/>
    <property type="match status" value="1"/>
</dbReference>
<keyword evidence="4" id="KW-1185">Reference proteome</keyword>